<reference evidence="1" key="1">
    <citation type="submission" date="2021-02" db="EMBL/GenBank/DDBJ databases">
        <authorList>
            <consortium name="DOE Joint Genome Institute"/>
            <person name="Ahrendt S."/>
            <person name="Looney B.P."/>
            <person name="Miyauchi S."/>
            <person name="Morin E."/>
            <person name="Drula E."/>
            <person name="Courty P.E."/>
            <person name="Chicoki N."/>
            <person name="Fauchery L."/>
            <person name="Kohler A."/>
            <person name="Kuo A."/>
            <person name="Labutti K."/>
            <person name="Pangilinan J."/>
            <person name="Lipzen A."/>
            <person name="Riley R."/>
            <person name="Andreopoulos W."/>
            <person name="He G."/>
            <person name="Johnson J."/>
            <person name="Barry K.W."/>
            <person name="Grigoriev I.V."/>
            <person name="Nagy L."/>
            <person name="Hibbett D."/>
            <person name="Henrissat B."/>
            <person name="Matheny P.B."/>
            <person name="Labbe J."/>
            <person name="Martin F."/>
        </authorList>
    </citation>
    <scope>NUCLEOTIDE SEQUENCE</scope>
    <source>
        <strain evidence="1">FP105234-sp</strain>
    </source>
</reference>
<reference evidence="1" key="2">
    <citation type="journal article" date="2022" name="New Phytol.">
        <title>Evolutionary transition to the ectomycorrhizal habit in the genomes of a hyperdiverse lineage of mushroom-forming fungi.</title>
        <authorList>
            <person name="Looney B."/>
            <person name="Miyauchi S."/>
            <person name="Morin E."/>
            <person name="Drula E."/>
            <person name="Courty P.E."/>
            <person name="Kohler A."/>
            <person name="Kuo A."/>
            <person name="LaButti K."/>
            <person name="Pangilinan J."/>
            <person name="Lipzen A."/>
            <person name="Riley R."/>
            <person name="Andreopoulos W."/>
            <person name="He G."/>
            <person name="Johnson J."/>
            <person name="Nolan M."/>
            <person name="Tritt A."/>
            <person name="Barry K.W."/>
            <person name="Grigoriev I.V."/>
            <person name="Nagy L.G."/>
            <person name="Hibbett D."/>
            <person name="Henrissat B."/>
            <person name="Matheny P.B."/>
            <person name="Labbe J."/>
            <person name="Martin F.M."/>
        </authorList>
    </citation>
    <scope>NUCLEOTIDE SEQUENCE</scope>
    <source>
        <strain evidence="1">FP105234-sp</strain>
    </source>
</reference>
<name>A0ACB8RW41_9AGAM</name>
<accession>A0ACB8RW41</accession>
<evidence type="ECO:0000313" key="1">
    <source>
        <dbReference type="EMBL" id="KAI0048290.1"/>
    </source>
</evidence>
<dbReference type="EMBL" id="MU275889">
    <property type="protein sequence ID" value="KAI0048290.1"/>
    <property type="molecule type" value="Genomic_DNA"/>
</dbReference>
<dbReference type="Proteomes" id="UP000814033">
    <property type="component" value="Unassembled WGS sequence"/>
</dbReference>
<comment type="caution">
    <text evidence="1">The sequence shown here is derived from an EMBL/GenBank/DDBJ whole genome shotgun (WGS) entry which is preliminary data.</text>
</comment>
<gene>
    <name evidence="1" type="ORF">FA95DRAFT_1517718</name>
</gene>
<proteinExistence type="predicted"/>
<keyword evidence="2" id="KW-1185">Reference proteome</keyword>
<protein>
    <submittedName>
        <fullName evidence="1">Kinase-like protein</fullName>
    </submittedName>
</protein>
<organism evidence="1 2">
    <name type="scientific">Auriscalpium vulgare</name>
    <dbReference type="NCBI Taxonomy" id="40419"/>
    <lineage>
        <taxon>Eukaryota</taxon>
        <taxon>Fungi</taxon>
        <taxon>Dikarya</taxon>
        <taxon>Basidiomycota</taxon>
        <taxon>Agaricomycotina</taxon>
        <taxon>Agaricomycetes</taxon>
        <taxon>Russulales</taxon>
        <taxon>Auriscalpiaceae</taxon>
        <taxon>Auriscalpium</taxon>
    </lineage>
</organism>
<evidence type="ECO:0000313" key="2">
    <source>
        <dbReference type="Proteomes" id="UP000814033"/>
    </source>
</evidence>
<sequence length="563" mass="62535">MLKVRIESIFKKFSTLRKTQRPRSKSISPPSSLLSLETDRTSSSLLSLPALRTPSNRSAQVHLLSKKELDNLYEVLDACYDPSVLDVRRSLSADPPLSQLSNVKLDNPSALDEFAQSVAARFEFKVIVSPEPERTAPTTIIPLDKLFGPPPPPRIVQADDFSAIRIIGEGATGKVYLVEDTPTATQLALKVIRKREFTTPRILNEKKVLERIAGNEEFISLEASFHDDKNFYLATSYHPMDMQSELRRRGSKVPLSLARHWGAELILAIEKLHKLNVVHRDIKPANILLDQQYHITLADFGMAKLFPLSPSEPAPTGNEVCASTRDLVQHYVELMQGKTTAAIKPHQPYPDGPADHLTHSKLGTAAYTAPEVLIGREYSYGVDFWSFGVVMFILLTGRFPFGPLGEESCGNLTFMRGEVDRDAESLLRSLLNLDPSARPNINQIKSHPFFQSTDWDRVAKRDVGALLVPTCTLPLPSQPKNLVIPTGTPYAAAGAVDPHPEFTFISAEFQKTPRRQAPVNATIADYAIADEKSELTLFARIRKLLSKAITCCARGVKALLAWR</sequence>